<reference evidence="3 4" key="1">
    <citation type="submission" date="2016-10" db="EMBL/GenBank/DDBJ databases">
        <authorList>
            <person name="de Groot N.N."/>
        </authorList>
    </citation>
    <scope>NUCLEOTIDE SEQUENCE [LARGE SCALE GENOMIC DNA]</scope>
    <source>
        <strain evidence="3 4">DSM 18438</strain>
    </source>
</reference>
<feature type="compositionally biased region" description="Acidic residues" evidence="1">
    <location>
        <begin position="141"/>
        <end position="161"/>
    </location>
</feature>
<feature type="compositionally biased region" description="Basic and acidic residues" evidence="1">
    <location>
        <begin position="185"/>
        <end position="194"/>
    </location>
</feature>
<accession>A0A1I1DYC9</accession>
<feature type="compositionally biased region" description="Low complexity" evidence="1">
    <location>
        <begin position="162"/>
        <end position="172"/>
    </location>
</feature>
<feature type="region of interest" description="Disordered" evidence="1">
    <location>
        <begin position="141"/>
        <end position="226"/>
    </location>
</feature>
<evidence type="ECO:0000313" key="4">
    <source>
        <dbReference type="Proteomes" id="UP000199058"/>
    </source>
</evidence>
<dbReference type="Proteomes" id="UP000199058">
    <property type="component" value="Unassembled WGS sequence"/>
</dbReference>
<keyword evidence="2" id="KW-0812">Transmembrane</keyword>
<feature type="compositionally biased region" description="Acidic residues" evidence="1">
    <location>
        <begin position="206"/>
        <end position="226"/>
    </location>
</feature>
<dbReference type="RefSeq" id="WP_091957576.1">
    <property type="nucleotide sequence ID" value="NZ_FOLH01000001.1"/>
</dbReference>
<dbReference type="AlphaFoldDB" id="A0A1I1DYC9"/>
<dbReference type="STRING" id="1122252.SAMN05660443_0071"/>
<evidence type="ECO:0000256" key="1">
    <source>
        <dbReference type="SAM" id="MobiDB-lite"/>
    </source>
</evidence>
<keyword evidence="2" id="KW-1133">Transmembrane helix</keyword>
<protein>
    <submittedName>
        <fullName evidence="3">Uncharacterized protein</fullName>
    </submittedName>
</protein>
<keyword evidence="4" id="KW-1185">Reference proteome</keyword>
<gene>
    <name evidence="3" type="ORF">SAMN05660443_0071</name>
</gene>
<evidence type="ECO:0000313" key="3">
    <source>
        <dbReference type="EMBL" id="SFB77998.1"/>
    </source>
</evidence>
<dbReference type="OrthoDB" id="6121644at2"/>
<dbReference type="EMBL" id="FOLH01000001">
    <property type="protein sequence ID" value="SFB77998.1"/>
    <property type="molecule type" value="Genomic_DNA"/>
</dbReference>
<keyword evidence="2" id="KW-0472">Membrane</keyword>
<proteinExistence type="predicted"/>
<organism evidence="3 4">
    <name type="scientific">Marinospirillum celere</name>
    <dbReference type="NCBI Taxonomy" id="1122252"/>
    <lineage>
        <taxon>Bacteria</taxon>
        <taxon>Pseudomonadati</taxon>
        <taxon>Pseudomonadota</taxon>
        <taxon>Gammaproteobacteria</taxon>
        <taxon>Oceanospirillales</taxon>
        <taxon>Oceanospirillaceae</taxon>
        <taxon>Marinospirillum</taxon>
    </lineage>
</organism>
<evidence type="ECO:0000256" key="2">
    <source>
        <dbReference type="SAM" id="Phobius"/>
    </source>
</evidence>
<name>A0A1I1DYC9_9GAMM</name>
<sequence>MVLYPLAVVLIAQLGILLLVIIFYQRLQKKRLLKELEGFKGADNHQEPHFAEHDGQEAAFDKEQAALLLNRLNQNSADITSEAPAAKELCQHQKELVEALSDCLQLRLEPADEPSPIIPDKDEADDSDDILSQADLDEALGESPEELEGLEDFEGLEDLDSEPATSEPASPKAEAEEYDPLINPEKADMDKESELPEDTLQKTLDNLDEFDFSGLEEELLKDDDQK</sequence>
<feature type="transmembrane region" description="Helical" evidence="2">
    <location>
        <begin position="6"/>
        <end position="24"/>
    </location>
</feature>